<accession>A0A7J6X728</accession>
<evidence type="ECO:0008006" key="9">
    <source>
        <dbReference type="Google" id="ProtNLM"/>
    </source>
</evidence>
<reference evidence="7 8" key="1">
    <citation type="submission" date="2020-06" db="EMBL/GenBank/DDBJ databases">
        <title>Transcriptomic and genomic resources for Thalictrum thalictroides and T. hernandezii: Facilitating candidate gene discovery in an emerging model plant lineage.</title>
        <authorList>
            <person name="Arias T."/>
            <person name="Riano-Pachon D.M."/>
            <person name="Di Stilio V.S."/>
        </authorList>
    </citation>
    <scope>NUCLEOTIDE SEQUENCE [LARGE SCALE GENOMIC DNA]</scope>
    <source>
        <strain evidence="8">cv. WT478/WT964</strain>
        <tissue evidence="7">Leaves</tissue>
    </source>
</reference>
<feature type="non-terminal residue" evidence="7">
    <location>
        <position position="1"/>
    </location>
</feature>
<evidence type="ECO:0000256" key="5">
    <source>
        <dbReference type="SAM" id="MobiDB-lite"/>
    </source>
</evidence>
<dbReference type="Proteomes" id="UP000554482">
    <property type="component" value="Unassembled WGS sequence"/>
</dbReference>
<evidence type="ECO:0000256" key="4">
    <source>
        <dbReference type="ARBA" id="ARBA00023136"/>
    </source>
</evidence>
<evidence type="ECO:0000256" key="3">
    <source>
        <dbReference type="ARBA" id="ARBA00022989"/>
    </source>
</evidence>
<feature type="compositionally biased region" description="Basic and acidic residues" evidence="5">
    <location>
        <begin position="128"/>
        <end position="146"/>
    </location>
</feature>
<keyword evidence="2 6" id="KW-0812">Transmembrane</keyword>
<evidence type="ECO:0000313" key="8">
    <source>
        <dbReference type="Proteomes" id="UP000554482"/>
    </source>
</evidence>
<dbReference type="Gene3D" id="1.20.1250.20">
    <property type="entry name" value="MFS general substrate transporter like domains"/>
    <property type="match status" value="1"/>
</dbReference>
<comment type="caution">
    <text evidence="7">The sequence shown here is derived from an EMBL/GenBank/DDBJ whole genome shotgun (WGS) entry which is preliminary data.</text>
</comment>
<evidence type="ECO:0000313" key="7">
    <source>
        <dbReference type="EMBL" id="KAF5204172.1"/>
    </source>
</evidence>
<feature type="region of interest" description="Disordered" evidence="5">
    <location>
        <begin position="126"/>
        <end position="146"/>
    </location>
</feature>
<proteinExistence type="predicted"/>
<name>A0A7J6X728_THATH</name>
<dbReference type="SUPFAM" id="SSF103473">
    <property type="entry name" value="MFS general substrate transporter"/>
    <property type="match status" value="1"/>
</dbReference>
<dbReference type="GO" id="GO:0016020">
    <property type="term" value="C:membrane"/>
    <property type="evidence" value="ECO:0007669"/>
    <property type="project" value="UniProtKB-SubCell"/>
</dbReference>
<organism evidence="7 8">
    <name type="scientific">Thalictrum thalictroides</name>
    <name type="common">Rue-anemone</name>
    <name type="synonym">Anemone thalictroides</name>
    <dbReference type="NCBI Taxonomy" id="46969"/>
    <lineage>
        <taxon>Eukaryota</taxon>
        <taxon>Viridiplantae</taxon>
        <taxon>Streptophyta</taxon>
        <taxon>Embryophyta</taxon>
        <taxon>Tracheophyta</taxon>
        <taxon>Spermatophyta</taxon>
        <taxon>Magnoliopsida</taxon>
        <taxon>Ranunculales</taxon>
        <taxon>Ranunculaceae</taxon>
        <taxon>Thalictroideae</taxon>
        <taxon>Thalictrum</taxon>
    </lineage>
</organism>
<comment type="subcellular location">
    <subcellularLocation>
        <location evidence="1">Membrane</location>
    </subcellularLocation>
</comment>
<sequence>INVIMLCCPILSKELGFGNNVLIFAAITGGVTLVAATIFASTFVDKIRRKHLFLVGGLYASLTSATPIHLHSDLLFTFVALKLNNPSTRKCAGIANMATAFQLSDLHNRTTSLPPISFAFPIQRRTKTGSDQKNKQEKKSFINDRDPTKSTAKELLSPFLIAFSTIY</sequence>
<keyword evidence="3 6" id="KW-1133">Transmembrane helix</keyword>
<dbReference type="InterPro" id="IPR036259">
    <property type="entry name" value="MFS_trans_sf"/>
</dbReference>
<protein>
    <recommendedName>
        <fullName evidence="9">Major facilitator superfamily protein</fullName>
    </recommendedName>
</protein>
<evidence type="ECO:0000256" key="2">
    <source>
        <dbReference type="ARBA" id="ARBA00022692"/>
    </source>
</evidence>
<gene>
    <name evidence="7" type="ORF">FRX31_006243</name>
</gene>
<keyword evidence="8" id="KW-1185">Reference proteome</keyword>
<dbReference type="AlphaFoldDB" id="A0A7J6X728"/>
<dbReference type="InterPro" id="IPR005828">
    <property type="entry name" value="MFS_sugar_transport-like"/>
</dbReference>
<keyword evidence="4 6" id="KW-0472">Membrane</keyword>
<dbReference type="GO" id="GO:0022857">
    <property type="term" value="F:transmembrane transporter activity"/>
    <property type="evidence" value="ECO:0007669"/>
    <property type="project" value="InterPro"/>
</dbReference>
<dbReference type="EMBL" id="JABWDY010005776">
    <property type="protein sequence ID" value="KAF5204172.1"/>
    <property type="molecule type" value="Genomic_DNA"/>
</dbReference>
<dbReference type="Pfam" id="PF00083">
    <property type="entry name" value="Sugar_tr"/>
    <property type="match status" value="1"/>
</dbReference>
<evidence type="ECO:0000256" key="1">
    <source>
        <dbReference type="ARBA" id="ARBA00004370"/>
    </source>
</evidence>
<feature type="transmembrane region" description="Helical" evidence="6">
    <location>
        <begin position="21"/>
        <end position="44"/>
    </location>
</feature>
<evidence type="ECO:0000256" key="6">
    <source>
        <dbReference type="SAM" id="Phobius"/>
    </source>
</evidence>